<reference evidence="3" key="1">
    <citation type="submission" date="2021-01" db="EMBL/GenBank/DDBJ databases">
        <authorList>
            <person name="Corre E."/>
            <person name="Pelletier E."/>
            <person name="Niang G."/>
            <person name="Scheremetjew M."/>
            <person name="Finn R."/>
            <person name="Kale V."/>
            <person name="Holt S."/>
            <person name="Cochrane G."/>
            <person name="Meng A."/>
            <person name="Brown T."/>
            <person name="Cohen L."/>
        </authorList>
    </citation>
    <scope>NUCLEOTIDE SEQUENCE</scope>
    <source>
        <strain evidence="3">GSO104</strain>
    </source>
</reference>
<accession>A0A7S4S9C6</accession>
<sequence length="172" mass="19408">MTLDLTKSSVQDIVRTRTRRLDTSSKSVGLWVGVGIAAAIILGCLAYFIWRRRSRRQKSRRGIKLNDTLDEESNDSASNIDIVESSVSDDDTESNAPLESPTEPKNPTNKTEVEPVSTFRNETISTLDVHKCKSGSCEHCRKKKEPSFLTVEQGQEQVISYPPPKKKWWLQV</sequence>
<dbReference type="AlphaFoldDB" id="A0A7S4S9C6"/>
<keyword evidence="2" id="KW-0812">Transmembrane</keyword>
<feature type="region of interest" description="Disordered" evidence="1">
    <location>
        <begin position="67"/>
        <end position="114"/>
    </location>
</feature>
<protein>
    <submittedName>
        <fullName evidence="3">Uncharacterized protein</fullName>
    </submittedName>
</protein>
<organism evidence="3">
    <name type="scientific">Ditylum brightwellii</name>
    <dbReference type="NCBI Taxonomy" id="49249"/>
    <lineage>
        <taxon>Eukaryota</taxon>
        <taxon>Sar</taxon>
        <taxon>Stramenopiles</taxon>
        <taxon>Ochrophyta</taxon>
        <taxon>Bacillariophyta</taxon>
        <taxon>Mediophyceae</taxon>
        <taxon>Lithodesmiophycidae</taxon>
        <taxon>Lithodesmiales</taxon>
        <taxon>Lithodesmiaceae</taxon>
        <taxon>Ditylum</taxon>
    </lineage>
</organism>
<proteinExistence type="predicted"/>
<keyword evidence="2" id="KW-0472">Membrane</keyword>
<evidence type="ECO:0000256" key="1">
    <source>
        <dbReference type="SAM" id="MobiDB-lite"/>
    </source>
</evidence>
<feature type="transmembrane region" description="Helical" evidence="2">
    <location>
        <begin position="28"/>
        <end position="50"/>
    </location>
</feature>
<evidence type="ECO:0000313" key="3">
    <source>
        <dbReference type="EMBL" id="CAE4638567.1"/>
    </source>
</evidence>
<dbReference type="EMBL" id="HBNS01040326">
    <property type="protein sequence ID" value="CAE4638567.1"/>
    <property type="molecule type" value="Transcribed_RNA"/>
</dbReference>
<evidence type="ECO:0000256" key="2">
    <source>
        <dbReference type="SAM" id="Phobius"/>
    </source>
</evidence>
<name>A0A7S4S9C6_9STRA</name>
<keyword evidence="2" id="KW-1133">Transmembrane helix</keyword>
<gene>
    <name evidence="3" type="ORF">DBRI00130_LOCUS31437</name>
</gene>